<dbReference type="SUPFAM" id="SSF47459">
    <property type="entry name" value="HLH, helix-loop-helix DNA-binding domain"/>
    <property type="match status" value="1"/>
</dbReference>
<comment type="caution">
    <text evidence="4">The sequence shown here is derived from an EMBL/GenBank/DDBJ whole genome shotgun (WGS) entry which is preliminary data.</text>
</comment>
<name>A0ABR2Z465_9CHLO</name>
<feature type="compositionally biased region" description="Basic and acidic residues" evidence="2">
    <location>
        <begin position="64"/>
        <end position="88"/>
    </location>
</feature>
<evidence type="ECO:0000313" key="4">
    <source>
        <dbReference type="EMBL" id="KAK9918717.1"/>
    </source>
</evidence>
<feature type="compositionally biased region" description="Polar residues" evidence="2">
    <location>
        <begin position="33"/>
        <end position="46"/>
    </location>
</feature>
<dbReference type="PANTHER" id="PTHR46133">
    <property type="entry name" value="BHLH TRANSCRIPTION FACTOR"/>
    <property type="match status" value="1"/>
</dbReference>
<dbReference type="PROSITE" id="PS50888">
    <property type="entry name" value="BHLH"/>
    <property type="match status" value="1"/>
</dbReference>
<dbReference type="PANTHER" id="PTHR46133:SF15">
    <property type="entry name" value="BHLH TRANSCRIPTION FACTOR"/>
    <property type="match status" value="1"/>
</dbReference>
<organism evidence="4 5">
    <name type="scientific">Coccomyxa subellipsoidea</name>
    <dbReference type="NCBI Taxonomy" id="248742"/>
    <lineage>
        <taxon>Eukaryota</taxon>
        <taxon>Viridiplantae</taxon>
        <taxon>Chlorophyta</taxon>
        <taxon>core chlorophytes</taxon>
        <taxon>Trebouxiophyceae</taxon>
        <taxon>Trebouxiophyceae incertae sedis</taxon>
        <taxon>Coccomyxaceae</taxon>
        <taxon>Coccomyxa</taxon>
    </lineage>
</organism>
<feature type="domain" description="BHLH" evidence="3">
    <location>
        <begin position="127"/>
        <end position="178"/>
    </location>
</feature>
<sequence>MSQTGGLLNYQWSDTVLQLELDELHLQNQQAEAQRSIATQQQTASIDASPAMFFEEPQPSLEEEERRKRSRETIERDSLETFLKDLGREQQQGSGGSGGHTPNGVKHDSTAQSEEKGKRSYPADSSAAARTKAGRERARRERLNDSFAELSKVLEPGKAAKTDKSSIITDAIRVVTQLRAENGQLRQLNKFLEERVGTVEKQKSELMMQAALMQQAGPSHMVQMPAHYAAGMAVGQPVQGIPAQGMQSLQQPGDGGMSAHAGMRSYVTHDTPMGVASSSGLGLLPISPSGGRGNSGGMADFGASASGQPCMVPGMQMGPMRWLPATTMDTSQDSMRRPPAA</sequence>
<dbReference type="SMART" id="SM00353">
    <property type="entry name" value="HLH"/>
    <property type="match status" value="1"/>
</dbReference>
<dbReference type="EMBL" id="JALJOT010000001">
    <property type="protein sequence ID" value="KAK9918717.1"/>
    <property type="molecule type" value="Genomic_DNA"/>
</dbReference>
<feature type="compositionally biased region" description="Basic and acidic residues" evidence="2">
    <location>
        <begin position="133"/>
        <end position="143"/>
    </location>
</feature>
<dbReference type="InterPro" id="IPR011598">
    <property type="entry name" value="bHLH_dom"/>
</dbReference>
<accession>A0ABR2Z465</accession>
<evidence type="ECO:0000259" key="3">
    <source>
        <dbReference type="PROSITE" id="PS50888"/>
    </source>
</evidence>
<evidence type="ECO:0000256" key="2">
    <source>
        <dbReference type="SAM" id="MobiDB-lite"/>
    </source>
</evidence>
<reference evidence="4 5" key="1">
    <citation type="journal article" date="2024" name="Nat. Commun.">
        <title>Phylogenomics reveals the evolutionary origins of lichenization in chlorophyte algae.</title>
        <authorList>
            <person name="Puginier C."/>
            <person name="Libourel C."/>
            <person name="Otte J."/>
            <person name="Skaloud P."/>
            <person name="Haon M."/>
            <person name="Grisel S."/>
            <person name="Petersen M."/>
            <person name="Berrin J.G."/>
            <person name="Delaux P.M."/>
            <person name="Dal Grande F."/>
            <person name="Keller J."/>
        </authorList>
    </citation>
    <scope>NUCLEOTIDE SEQUENCE [LARGE SCALE GENOMIC DNA]</scope>
    <source>
        <strain evidence="4 5">SAG 216-7</strain>
    </source>
</reference>
<dbReference type="Proteomes" id="UP001491310">
    <property type="component" value="Unassembled WGS sequence"/>
</dbReference>
<evidence type="ECO:0000313" key="5">
    <source>
        <dbReference type="Proteomes" id="UP001491310"/>
    </source>
</evidence>
<dbReference type="InterPro" id="IPR044818">
    <property type="entry name" value="ILR3-like"/>
</dbReference>
<dbReference type="Pfam" id="PF00010">
    <property type="entry name" value="HLH"/>
    <property type="match status" value="1"/>
</dbReference>
<keyword evidence="5" id="KW-1185">Reference proteome</keyword>
<feature type="coiled-coil region" evidence="1">
    <location>
        <begin position="175"/>
        <end position="209"/>
    </location>
</feature>
<keyword evidence="1" id="KW-0175">Coiled coil</keyword>
<gene>
    <name evidence="4" type="ORF">WJX75_006245</name>
</gene>
<dbReference type="Gene3D" id="4.10.280.10">
    <property type="entry name" value="Helix-loop-helix DNA-binding domain"/>
    <property type="match status" value="1"/>
</dbReference>
<feature type="compositionally biased region" description="Basic and acidic residues" evidence="2">
    <location>
        <begin position="105"/>
        <end position="118"/>
    </location>
</feature>
<feature type="region of interest" description="Disordered" evidence="2">
    <location>
        <begin position="33"/>
        <end position="143"/>
    </location>
</feature>
<evidence type="ECO:0000256" key="1">
    <source>
        <dbReference type="SAM" id="Coils"/>
    </source>
</evidence>
<proteinExistence type="predicted"/>
<dbReference type="InterPro" id="IPR036638">
    <property type="entry name" value="HLH_DNA-bd_sf"/>
</dbReference>
<protein>
    <recommendedName>
        <fullName evidence="3">BHLH domain-containing protein</fullName>
    </recommendedName>
</protein>